<reference evidence="3 4" key="1">
    <citation type="submission" date="2011-05" db="EMBL/GenBank/DDBJ databases">
        <title>Complete sequence of Isoptericola variabilis 225.</title>
        <authorList>
            <consortium name="US DOE Joint Genome Institute"/>
            <person name="Lucas S."/>
            <person name="Han J."/>
            <person name="Lapidus A."/>
            <person name="Cheng J.-F."/>
            <person name="Goodwin L."/>
            <person name="Pitluck S."/>
            <person name="Peters L."/>
            <person name="Mikhailova N."/>
            <person name="Zeytun A."/>
            <person name="Han C."/>
            <person name="Tapia R."/>
            <person name="Land M."/>
            <person name="Hauser L."/>
            <person name="Kyrpides N."/>
            <person name="Ivanova N."/>
            <person name="Pagani I."/>
            <person name="Siebers A."/>
            <person name="Allgaier M."/>
            <person name="Thelen M."/>
            <person name="Hugenholtz P."/>
            <person name="Gladden J."/>
            <person name="Woyke T."/>
        </authorList>
    </citation>
    <scope>NUCLEOTIDE SEQUENCE [LARGE SCALE GENOMIC DNA]</scope>
    <source>
        <strain evidence="4">225</strain>
    </source>
</reference>
<feature type="compositionally biased region" description="Low complexity" evidence="1">
    <location>
        <begin position="27"/>
        <end position="44"/>
    </location>
</feature>
<dbReference type="EMBL" id="CP002810">
    <property type="protein sequence ID" value="AEG45576.1"/>
    <property type="molecule type" value="Genomic_DNA"/>
</dbReference>
<feature type="chain" id="PRO_5039184819" description="Lipoprotein" evidence="2">
    <location>
        <begin position="21"/>
        <end position="151"/>
    </location>
</feature>
<keyword evidence="4" id="KW-1185">Reference proteome</keyword>
<protein>
    <recommendedName>
        <fullName evidence="5">Lipoprotein</fullName>
    </recommendedName>
</protein>
<evidence type="ECO:0000256" key="2">
    <source>
        <dbReference type="SAM" id="SignalP"/>
    </source>
</evidence>
<evidence type="ECO:0000256" key="1">
    <source>
        <dbReference type="SAM" id="MobiDB-lite"/>
    </source>
</evidence>
<proteinExistence type="predicted"/>
<dbReference type="eggNOG" id="ENOG502ZQTF">
    <property type="taxonomic scope" value="Bacteria"/>
</dbReference>
<evidence type="ECO:0008006" key="5">
    <source>
        <dbReference type="Google" id="ProtNLM"/>
    </source>
</evidence>
<sequence length="151" mass="15563">MRKHLAAIAALSVVLLGACAGPDQPGAATSPSASASVPEAPTESGPEPISTVQTCAGYYDGGEYSVDHRVTTWGPELGGLDEEGGVQVTVVRDRLQSLLLYANDETTPALAAIQVPFQNALSNGAGNPEQVAEAAAAFRTLCEDAGYEFTR</sequence>
<feature type="region of interest" description="Disordered" evidence="1">
    <location>
        <begin position="24"/>
        <end position="52"/>
    </location>
</feature>
<dbReference type="RefSeq" id="WP_013839966.1">
    <property type="nucleotide sequence ID" value="NC_015588.1"/>
</dbReference>
<evidence type="ECO:0000313" key="3">
    <source>
        <dbReference type="EMBL" id="AEG45576.1"/>
    </source>
</evidence>
<feature type="signal peptide" evidence="2">
    <location>
        <begin position="1"/>
        <end position="20"/>
    </location>
</feature>
<dbReference type="Proteomes" id="UP000009236">
    <property type="component" value="Chromosome"/>
</dbReference>
<dbReference type="PROSITE" id="PS51257">
    <property type="entry name" value="PROKAR_LIPOPROTEIN"/>
    <property type="match status" value="1"/>
</dbReference>
<keyword evidence="2" id="KW-0732">Signal</keyword>
<dbReference type="AlphaFoldDB" id="F6FVS5"/>
<dbReference type="HOGENOM" id="CLU_1728904_0_0_11"/>
<gene>
    <name evidence="3" type="ordered locus">Isova_2891</name>
</gene>
<accession>F6FVS5</accession>
<organism evidence="4">
    <name type="scientific">Isoptericola variabilis (strain 225)</name>
    <dbReference type="NCBI Taxonomy" id="743718"/>
    <lineage>
        <taxon>Bacteria</taxon>
        <taxon>Bacillati</taxon>
        <taxon>Actinomycetota</taxon>
        <taxon>Actinomycetes</taxon>
        <taxon>Micrococcales</taxon>
        <taxon>Promicromonosporaceae</taxon>
        <taxon>Isoptericola</taxon>
    </lineage>
</organism>
<evidence type="ECO:0000313" key="4">
    <source>
        <dbReference type="Proteomes" id="UP000009236"/>
    </source>
</evidence>
<name>F6FVS5_ISOV2</name>
<dbReference type="STRING" id="743718.Isova_2891"/>
<dbReference type="KEGG" id="iva:Isova_2891"/>